<organism evidence="1 2">
    <name type="scientific">Monosporascus cannonballus</name>
    <dbReference type="NCBI Taxonomy" id="155416"/>
    <lineage>
        <taxon>Eukaryota</taxon>
        <taxon>Fungi</taxon>
        <taxon>Dikarya</taxon>
        <taxon>Ascomycota</taxon>
        <taxon>Pezizomycotina</taxon>
        <taxon>Sordariomycetes</taxon>
        <taxon>Xylariomycetidae</taxon>
        <taxon>Xylariales</taxon>
        <taxon>Xylariales incertae sedis</taxon>
        <taxon>Monosporascus</taxon>
    </lineage>
</organism>
<evidence type="ECO:0000313" key="1">
    <source>
        <dbReference type="EMBL" id="RYO75237.1"/>
    </source>
</evidence>
<accession>A0ABY0GRY6</accession>
<proteinExistence type="predicted"/>
<dbReference type="EMBL" id="QJNS01000706">
    <property type="protein sequence ID" value="RYO75237.1"/>
    <property type="molecule type" value="Genomic_DNA"/>
</dbReference>
<gene>
    <name evidence="1" type="ORF">DL762_010105</name>
</gene>
<keyword evidence="2" id="KW-1185">Reference proteome</keyword>
<dbReference type="Proteomes" id="UP000294003">
    <property type="component" value="Unassembled WGS sequence"/>
</dbReference>
<sequence>MSTMGTEVLQNVVRRRRQAGGALRQSSRPVLVLFIEGDLGVQSCLQEIFEGLLAVDAQGGLLVLGEFSCLPNLFSEPPLFILGLSEFIPGGAVR</sequence>
<reference evidence="1 2" key="1">
    <citation type="submission" date="2018-06" db="EMBL/GenBank/DDBJ databases">
        <title>Complete Genomes of Monosporascus.</title>
        <authorList>
            <person name="Robinson A.J."/>
            <person name="Natvig D.O."/>
        </authorList>
    </citation>
    <scope>NUCLEOTIDE SEQUENCE [LARGE SCALE GENOMIC DNA]</scope>
    <source>
        <strain evidence="1 2">CBS 609.92</strain>
    </source>
</reference>
<comment type="caution">
    <text evidence="1">The sequence shown here is derived from an EMBL/GenBank/DDBJ whole genome shotgun (WGS) entry which is preliminary data.</text>
</comment>
<name>A0ABY0GRY6_9PEZI</name>
<evidence type="ECO:0000313" key="2">
    <source>
        <dbReference type="Proteomes" id="UP000294003"/>
    </source>
</evidence>
<protein>
    <submittedName>
        <fullName evidence="1">Uncharacterized protein</fullName>
    </submittedName>
</protein>